<feature type="region of interest" description="Disordered" evidence="1">
    <location>
        <begin position="1"/>
        <end position="42"/>
    </location>
</feature>
<accession>A0AAD6TXU2</accession>
<evidence type="ECO:0000256" key="1">
    <source>
        <dbReference type="SAM" id="MobiDB-lite"/>
    </source>
</evidence>
<name>A0AAD6TXU2_9AGAR</name>
<feature type="region of interest" description="Disordered" evidence="1">
    <location>
        <begin position="184"/>
        <end position="219"/>
    </location>
</feature>
<feature type="region of interest" description="Disordered" evidence="1">
    <location>
        <begin position="126"/>
        <end position="147"/>
    </location>
</feature>
<dbReference type="AlphaFoldDB" id="A0AAD6TXU2"/>
<keyword evidence="3" id="KW-1185">Reference proteome</keyword>
<gene>
    <name evidence="2" type="ORF">B0H15DRAFT_954688</name>
</gene>
<evidence type="ECO:0000313" key="3">
    <source>
        <dbReference type="Proteomes" id="UP001222325"/>
    </source>
</evidence>
<dbReference type="EMBL" id="JARJCN010000068">
    <property type="protein sequence ID" value="KAJ7078130.1"/>
    <property type="molecule type" value="Genomic_DNA"/>
</dbReference>
<comment type="caution">
    <text evidence="2">The sequence shown here is derived from an EMBL/GenBank/DDBJ whole genome shotgun (WGS) entry which is preliminary data.</text>
</comment>
<proteinExistence type="predicted"/>
<feature type="compositionally biased region" description="Basic and acidic residues" evidence="1">
    <location>
        <begin position="1"/>
        <end position="11"/>
    </location>
</feature>
<evidence type="ECO:0000313" key="2">
    <source>
        <dbReference type="EMBL" id="KAJ7078130.1"/>
    </source>
</evidence>
<protein>
    <submittedName>
        <fullName evidence="2">Uncharacterized protein</fullName>
    </submittedName>
</protein>
<reference evidence="2" key="1">
    <citation type="submission" date="2023-03" db="EMBL/GenBank/DDBJ databases">
        <title>Massive genome expansion in bonnet fungi (Mycena s.s.) driven by repeated elements and novel gene families across ecological guilds.</title>
        <authorList>
            <consortium name="Lawrence Berkeley National Laboratory"/>
            <person name="Harder C.B."/>
            <person name="Miyauchi S."/>
            <person name="Viragh M."/>
            <person name="Kuo A."/>
            <person name="Thoen E."/>
            <person name="Andreopoulos B."/>
            <person name="Lu D."/>
            <person name="Skrede I."/>
            <person name="Drula E."/>
            <person name="Henrissat B."/>
            <person name="Morin E."/>
            <person name="Kohler A."/>
            <person name="Barry K."/>
            <person name="LaButti K."/>
            <person name="Morin E."/>
            <person name="Salamov A."/>
            <person name="Lipzen A."/>
            <person name="Mereny Z."/>
            <person name="Hegedus B."/>
            <person name="Baldrian P."/>
            <person name="Stursova M."/>
            <person name="Weitz H."/>
            <person name="Taylor A."/>
            <person name="Grigoriev I.V."/>
            <person name="Nagy L.G."/>
            <person name="Martin F."/>
            <person name="Kauserud H."/>
        </authorList>
    </citation>
    <scope>NUCLEOTIDE SEQUENCE</scope>
    <source>
        <strain evidence="2">CBHHK173m</strain>
    </source>
</reference>
<organism evidence="2 3">
    <name type="scientific">Mycena belliarum</name>
    <dbReference type="NCBI Taxonomy" id="1033014"/>
    <lineage>
        <taxon>Eukaryota</taxon>
        <taxon>Fungi</taxon>
        <taxon>Dikarya</taxon>
        <taxon>Basidiomycota</taxon>
        <taxon>Agaricomycotina</taxon>
        <taxon>Agaricomycetes</taxon>
        <taxon>Agaricomycetidae</taxon>
        <taxon>Agaricales</taxon>
        <taxon>Marasmiineae</taxon>
        <taxon>Mycenaceae</taxon>
        <taxon>Mycena</taxon>
    </lineage>
</organism>
<dbReference type="Proteomes" id="UP001222325">
    <property type="component" value="Unassembled WGS sequence"/>
</dbReference>
<sequence length="219" mass="23123">MEHETCRKDGSSLRTPPRRCLQDLFSLRPPDTRNSQRPISLAPAPYSTSALVPNAETLRLRTISKTVLRTTSTTARSVATLHLRARGLRSGVEAEMRTLPYRAQHGHAPSAAPVCDVAPSAPSSAAARSALDRSSALTPPPSSASRLRGAVRRLGTAYQGGVESTCDGEAGIEDISGIWGYKLKDGRREGGDDDEDAVYDGEDGGLSGDGADGPTPTAR</sequence>
<feature type="compositionally biased region" description="Acidic residues" evidence="1">
    <location>
        <begin position="191"/>
        <end position="203"/>
    </location>
</feature>